<dbReference type="RefSeq" id="WP_095506670.1">
    <property type="nucleotide sequence ID" value="NZ_BSNC01000002.1"/>
</dbReference>
<evidence type="ECO:0000313" key="1">
    <source>
        <dbReference type="EMBL" id="GLP95349.1"/>
    </source>
</evidence>
<dbReference type="InterPro" id="IPR038713">
    <property type="entry name" value="Terminase_Gp1_N_sf"/>
</dbReference>
<evidence type="ECO:0008006" key="3">
    <source>
        <dbReference type="Google" id="ProtNLM"/>
    </source>
</evidence>
<organism evidence="1 2">
    <name type="scientific">Paraferrimonas sedimenticola</name>
    <dbReference type="NCBI Taxonomy" id="375674"/>
    <lineage>
        <taxon>Bacteria</taxon>
        <taxon>Pseudomonadati</taxon>
        <taxon>Pseudomonadota</taxon>
        <taxon>Gammaproteobacteria</taxon>
        <taxon>Alteromonadales</taxon>
        <taxon>Ferrimonadaceae</taxon>
        <taxon>Paraferrimonas</taxon>
    </lineage>
</organism>
<dbReference type="Gene3D" id="1.10.10.1400">
    <property type="entry name" value="Terminase, small subunit, N-terminal DNA-binding domain, HTH motif"/>
    <property type="match status" value="1"/>
</dbReference>
<protein>
    <recommendedName>
        <fullName evidence="3">Terminase small subunit</fullName>
    </recommendedName>
</protein>
<dbReference type="Proteomes" id="UP001161422">
    <property type="component" value="Unassembled WGS sequence"/>
</dbReference>
<proteinExistence type="predicted"/>
<dbReference type="EMBL" id="BSNC01000002">
    <property type="protein sequence ID" value="GLP95349.1"/>
    <property type="molecule type" value="Genomic_DNA"/>
</dbReference>
<keyword evidence="2" id="KW-1185">Reference proteome</keyword>
<evidence type="ECO:0000313" key="2">
    <source>
        <dbReference type="Proteomes" id="UP001161422"/>
    </source>
</evidence>
<dbReference type="AlphaFoldDB" id="A0AA37VTI6"/>
<comment type="caution">
    <text evidence="1">The sequence shown here is derived from an EMBL/GenBank/DDBJ whole genome shotgun (WGS) entry which is preliminary data.</text>
</comment>
<accession>A0AA37VTI6</accession>
<reference evidence="1" key="1">
    <citation type="journal article" date="2014" name="Int. J. Syst. Evol. Microbiol.">
        <title>Complete genome sequence of Corynebacterium casei LMG S-19264T (=DSM 44701T), isolated from a smear-ripened cheese.</title>
        <authorList>
            <consortium name="US DOE Joint Genome Institute (JGI-PGF)"/>
            <person name="Walter F."/>
            <person name="Albersmeier A."/>
            <person name="Kalinowski J."/>
            <person name="Ruckert C."/>
        </authorList>
    </citation>
    <scope>NUCLEOTIDE SEQUENCE</scope>
    <source>
        <strain evidence="1">NBRC 101628</strain>
    </source>
</reference>
<gene>
    <name evidence="1" type="ORF">GCM10007895_06550</name>
</gene>
<sequence length="151" mass="16737">MKQCDERELLFVEAYVNNNGKAAPAAIVAGWKESYARRFGPDIAQRPHVAAAINQKRLEVLNDAKSPLEWKLRILKQVAENGARLGEDGTMDNPRMVIQAVEAMSRLDGDMSRGNVDPAESIMLPPAFEIKRVPQEKTIEHKGAVIDVESS</sequence>
<name>A0AA37VTI6_9GAMM</name>
<reference evidence="1" key="2">
    <citation type="submission" date="2023-01" db="EMBL/GenBank/DDBJ databases">
        <title>Draft genome sequence of Paraferrimonas sedimenticola strain NBRC 101628.</title>
        <authorList>
            <person name="Sun Q."/>
            <person name="Mori K."/>
        </authorList>
    </citation>
    <scope>NUCLEOTIDE SEQUENCE</scope>
    <source>
        <strain evidence="1">NBRC 101628</strain>
    </source>
</reference>